<accession>A0A4S8KQE3</accession>
<sequence>LSMVFDETKFLKHLPLTFEDVLWLVLNSPESLSFEDVSWESVKPLFSYAGRVLSADDFREFVAKSHWWFHPDRWQS</sequence>
<dbReference type="AlphaFoldDB" id="A0A4S8KQE3"/>
<dbReference type="Proteomes" id="UP000297245">
    <property type="component" value="Unassembled WGS sequence"/>
</dbReference>
<dbReference type="EMBL" id="ML180321">
    <property type="protein sequence ID" value="THU77860.1"/>
    <property type="molecule type" value="Genomic_DNA"/>
</dbReference>
<name>A0A4S8KQE3_DENBC</name>
<organism evidence="1 2">
    <name type="scientific">Dendrothele bispora (strain CBS 962.96)</name>
    <dbReference type="NCBI Taxonomy" id="1314807"/>
    <lineage>
        <taxon>Eukaryota</taxon>
        <taxon>Fungi</taxon>
        <taxon>Dikarya</taxon>
        <taxon>Basidiomycota</taxon>
        <taxon>Agaricomycotina</taxon>
        <taxon>Agaricomycetes</taxon>
        <taxon>Agaricomycetidae</taxon>
        <taxon>Agaricales</taxon>
        <taxon>Agaricales incertae sedis</taxon>
        <taxon>Dendrothele</taxon>
    </lineage>
</organism>
<evidence type="ECO:0000313" key="1">
    <source>
        <dbReference type="EMBL" id="THU77860.1"/>
    </source>
</evidence>
<reference evidence="1 2" key="1">
    <citation type="journal article" date="2019" name="Nat. Ecol. Evol.">
        <title>Megaphylogeny resolves global patterns of mushroom evolution.</title>
        <authorList>
            <person name="Varga T."/>
            <person name="Krizsan K."/>
            <person name="Foldi C."/>
            <person name="Dima B."/>
            <person name="Sanchez-Garcia M."/>
            <person name="Sanchez-Ramirez S."/>
            <person name="Szollosi G.J."/>
            <person name="Szarkandi J.G."/>
            <person name="Papp V."/>
            <person name="Albert L."/>
            <person name="Andreopoulos W."/>
            <person name="Angelini C."/>
            <person name="Antonin V."/>
            <person name="Barry K.W."/>
            <person name="Bougher N.L."/>
            <person name="Buchanan P."/>
            <person name="Buyck B."/>
            <person name="Bense V."/>
            <person name="Catcheside P."/>
            <person name="Chovatia M."/>
            <person name="Cooper J."/>
            <person name="Damon W."/>
            <person name="Desjardin D."/>
            <person name="Finy P."/>
            <person name="Geml J."/>
            <person name="Haridas S."/>
            <person name="Hughes K."/>
            <person name="Justo A."/>
            <person name="Karasinski D."/>
            <person name="Kautmanova I."/>
            <person name="Kiss B."/>
            <person name="Kocsube S."/>
            <person name="Kotiranta H."/>
            <person name="LaButti K.M."/>
            <person name="Lechner B.E."/>
            <person name="Liimatainen K."/>
            <person name="Lipzen A."/>
            <person name="Lukacs Z."/>
            <person name="Mihaltcheva S."/>
            <person name="Morgado L.N."/>
            <person name="Niskanen T."/>
            <person name="Noordeloos M.E."/>
            <person name="Ohm R.A."/>
            <person name="Ortiz-Santana B."/>
            <person name="Ovrebo C."/>
            <person name="Racz N."/>
            <person name="Riley R."/>
            <person name="Savchenko A."/>
            <person name="Shiryaev A."/>
            <person name="Soop K."/>
            <person name="Spirin V."/>
            <person name="Szebenyi C."/>
            <person name="Tomsovsky M."/>
            <person name="Tulloss R.E."/>
            <person name="Uehling J."/>
            <person name="Grigoriev I.V."/>
            <person name="Vagvolgyi C."/>
            <person name="Papp T."/>
            <person name="Martin F.M."/>
            <person name="Miettinen O."/>
            <person name="Hibbett D.S."/>
            <person name="Nagy L.G."/>
        </authorList>
    </citation>
    <scope>NUCLEOTIDE SEQUENCE [LARGE SCALE GENOMIC DNA]</scope>
    <source>
        <strain evidence="1 2">CBS 962.96</strain>
    </source>
</reference>
<feature type="non-terminal residue" evidence="1">
    <location>
        <position position="76"/>
    </location>
</feature>
<protein>
    <submittedName>
        <fullName evidence="1">Uncharacterized protein</fullName>
    </submittedName>
</protein>
<feature type="non-terminal residue" evidence="1">
    <location>
        <position position="1"/>
    </location>
</feature>
<evidence type="ECO:0000313" key="2">
    <source>
        <dbReference type="Proteomes" id="UP000297245"/>
    </source>
</evidence>
<proteinExistence type="predicted"/>
<keyword evidence="2" id="KW-1185">Reference proteome</keyword>
<gene>
    <name evidence="1" type="ORF">K435DRAFT_607236</name>
</gene>